<keyword evidence="3" id="KW-1185">Reference proteome</keyword>
<evidence type="ECO:0000313" key="3">
    <source>
        <dbReference type="Proteomes" id="UP001205601"/>
    </source>
</evidence>
<sequence length="200" mass="20833">MSEQTDLRTLLVFWLKILLPLAALVILSTLFLVSRRIDTEETLPYAEVDVDALAREQRLTAPEYSGVTGDGTTFLVRAGVARPLADGGGLAESVTAELETTDGLNLTMAAGTGSMDPAAGGLLLTGGVHIETSTGYTIDTQGLSASTSVTEVHSEGAIRALAPFGTLEAGAMSLAATDGDAKAYVLVFNQGVKLIYEPEN</sequence>
<keyword evidence="1" id="KW-1133">Transmembrane helix</keyword>
<organism evidence="2 3">
    <name type="scientific">Albidovulum sediminis</name>
    <dbReference type="NCBI Taxonomy" id="3066345"/>
    <lineage>
        <taxon>Bacteria</taxon>
        <taxon>Pseudomonadati</taxon>
        <taxon>Pseudomonadota</taxon>
        <taxon>Alphaproteobacteria</taxon>
        <taxon>Rhodobacterales</taxon>
        <taxon>Paracoccaceae</taxon>
        <taxon>Albidovulum</taxon>
    </lineage>
</organism>
<dbReference type="RefSeq" id="WP_261497243.1">
    <property type="nucleotide sequence ID" value="NZ_JAOCQF010000003.1"/>
</dbReference>
<evidence type="ECO:0000256" key="1">
    <source>
        <dbReference type="SAM" id="Phobius"/>
    </source>
</evidence>
<protein>
    <recommendedName>
        <fullName evidence="4">Lipopolysaccharide export system protein LptC</fullName>
    </recommendedName>
</protein>
<accession>A0ABT2NRN1</accession>
<keyword evidence="1" id="KW-0812">Transmembrane</keyword>
<proteinExistence type="predicted"/>
<dbReference type="EMBL" id="JAOCQF010000003">
    <property type="protein sequence ID" value="MCT8331366.1"/>
    <property type="molecule type" value="Genomic_DNA"/>
</dbReference>
<name>A0ABT2NRN1_9RHOB</name>
<gene>
    <name evidence="2" type="ORF">N5I32_17740</name>
</gene>
<feature type="transmembrane region" description="Helical" evidence="1">
    <location>
        <begin position="12"/>
        <end position="33"/>
    </location>
</feature>
<evidence type="ECO:0008006" key="4">
    <source>
        <dbReference type="Google" id="ProtNLM"/>
    </source>
</evidence>
<comment type="caution">
    <text evidence="2">The sequence shown here is derived from an EMBL/GenBank/DDBJ whole genome shotgun (WGS) entry which is preliminary data.</text>
</comment>
<evidence type="ECO:0000313" key="2">
    <source>
        <dbReference type="EMBL" id="MCT8331366.1"/>
    </source>
</evidence>
<reference evidence="3" key="1">
    <citation type="submission" date="2023-07" db="EMBL/GenBank/DDBJ databases">
        <title>Defluviimonas sediminis sp. nov., isolated from mangrove sediment.</title>
        <authorList>
            <person name="Liu L."/>
            <person name="Li J."/>
            <person name="Huang Y."/>
            <person name="Pan J."/>
            <person name="Li M."/>
        </authorList>
    </citation>
    <scope>NUCLEOTIDE SEQUENCE [LARGE SCALE GENOMIC DNA]</scope>
    <source>
        <strain evidence="3">FT324</strain>
    </source>
</reference>
<dbReference type="Proteomes" id="UP001205601">
    <property type="component" value="Unassembled WGS sequence"/>
</dbReference>
<keyword evidence="1" id="KW-0472">Membrane</keyword>